<keyword evidence="6" id="KW-0808">Transferase</keyword>
<evidence type="ECO:0000256" key="7">
    <source>
        <dbReference type="ARBA" id="ARBA00022695"/>
    </source>
</evidence>
<dbReference type="EMBL" id="OC857065">
    <property type="protein sequence ID" value="CAD7624688.1"/>
    <property type="molecule type" value="Genomic_DNA"/>
</dbReference>
<dbReference type="PANTHER" id="PTHR10267">
    <property type="entry name" value="DNA POLYMERASE SUBUNIT GAMMA-1"/>
    <property type="match status" value="1"/>
</dbReference>
<proteinExistence type="inferred from homology"/>
<keyword evidence="13" id="KW-1135">Mitochondrion nucleoid</keyword>
<sequence>MIGDKTRFLDTLSLHMCVSGLTQHQRALSYSSKISSIDNTSNGSHMWSGIGSLNNLVDVYHLYCDDKTISKDPRNIFIKGSISDVLDNFQELMNYCANDVEITHKIFKSIYPLFVERFPHPITFAGMLEMSVMYLPVNPYNWNRYVSECEAIYNDQERELNLSLREIANDSCSLATHRQYTHDVWLWDLDWSTDVIRFKKPKTESINKKVTKNSVSEEVSNVSLFDSKLNDIVMSESVATIMATSSLLKKVQPLLPGYPKWYLEFCSKFKYDFSDDSVATADDLEWESGPYRISSQMRSVPKLMRLLWNGYPLHFDEKYGWGYITPDPRAQGCADRVEGGIDDNKNVIYFPMKEFRELLQRREMPPKIVNLDDIYETFAELETDIEMKNENMTKAYENVITGCLFYKLPHKGGPDKRVGNPLSKDFLKKVEDGSLTSLDSQITNSVLNQSKRISYWKNASKRICSQIVLSNDNGNSGAILPRVIVAGTVTRRAVEPTWLTASNVVTDRLGSELKSMIQCPEGYHFVGADVDSQELWIASLIGDSHYSGIHGSTGIGWMTLQGNKADGTDMHSKTAASINISRDEAKVLNYARIYGSGQPFASRFLMQSNPLLDAKEAKEKAKKIFTETKGRRKKLFKKDFNESKDNNVNEKRQWFGGTESHMFNKLEEIAESPEPRTPVLGCRISRALEPQVVKDYYMTSRVNWIVQSSGVDFLHIMLVTMKWLMSEMQISGRFSISIHDELRYLVASEHRYKAALALQLSNLLTRCLFAHKMGFNDLPLSVAFFSSVDIDKCLRKEVNIDSKTLSNPLGLNIGYGIPFGESLDIIALMNKIDV</sequence>
<comment type="subcellular location">
    <subcellularLocation>
        <location evidence="2">Mitochondrion matrix</location>
        <location evidence="2">Mitochondrion nucleoid</location>
    </subcellularLocation>
</comment>
<dbReference type="Proteomes" id="UP000759131">
    <property type="component" value="Unassembled WGS sequence"/>
</dbReference>
<evidence type="ECO:0000256" key="10">
    <source>
        <dbReference type="ARBA" id="ARBA00022932"/>
    </source>
</evidence>
<evidence type="ECO:0000256" key="8">
    <source>
        <dbReference type="ARBA" id="ARBA00022705"/>
    </source>
</evidence>
<evidence type="ECO:0000256" key="4">
    <source>
        <dbReference type="ARBA" id="ARBA00012417"/>
    </source>
</evidence>
<dbReference type="Pfam" id="PF00476">
    <property type="entry name" value="DNA_pol_A"/>
    <property type="match status" value="1"/>
</dbReference>
<dbReference type="FunFam" id="1.10.150.20:FF:000024">
    <property type="entry name" value="DNA polymerase gamma, catalytic subunit"/>
    <property type="match status" value="1"/>
</dbReference>
<dbReference type="GO" id="GO:0042645">
    <property type="term" value="C:mitochondrial nucleoid"/>
    <property type="evidence" value="ECO:0007669"/>
    <property type="project" value="UniProtKB-SubCell"/>
</dbReference>
<reference evidence="17" key="1">
    <citation type="submission" date="2020-11" db="EMBL/GenBank/DDBJ databases">
        <authorList>
            <person name="Tran Van P."/>
        </authorList>
    </citation>
    <scope>NUCLEOTIDE SEQUENCE</scope>
</reference>
<organism evidence="17">
    <name type="scientific">Medioppia subpectinata</name>
    <dbReference type="NCBI Taxonomy" id="1979941"/>
    <lineage>
        <taxon>Eukaryota</taxon>
        <taxon>Metazoa</taxon>
        <taxon>Ecdysozoa</taxon>
        <taxon>Arthropoda</taxon>
        <taxon>Chelicerata</taxon>
        <taxon>Arachnida</taxon>
        <taxon>Acari</taxon>
        <taxon>Acariformes</taxon>
        <taxon>Sarcoptiformes</taxon>
        <taxon>Oribatida</taxon>
        <taxon>Brachypylina</taxon>
        <taxon>Oppioidea</taxon>
        <taxon>Oppiidae</taxon>
        <taxon>Medioppia</taxon>
    </lineage>
</organism>
<dbReference type="InterPro" id="IPR001098">
    <property type="entry name" value="DNA-dir_DNA_pol_A_palm_dom"/>
</dbReference>
<dbReference type="Gene3D" id="1.10.150.20">
    <property type="entry name" value="5' to 3' exonuclease, C-terminal subdomain"/>
    <property type="match status" value="1"/>
</dbReference>
<dbReference type="EMBL" id="CAJPIZ010002490">
    <property type="protein sequence ID" value="CAG2105118.1"/>
    <property type="molecule type" value="Genomic_DNA"/>
</dbReference>
<dbReference type="GO" id="GO:0003887">
    <property type="term" value="F:DNA-directed DNA polymerase activity"/>
    <property type="evidence" value="ECO:0007669"/>
    <property type="project" value="UniProtKB-KW"/>
</dbReference>
<feature type="domain" description="DNA-directed DNA polymerase family A palm" evidence="16">
    <location>
        <begin position="510"/>
        <end position="750"/>
    </location>
</feature>
<protein>
    <recommendedName>
        <fullName evidence="5">DNA polymerase subunit gamma-1</fullName>
        <ecNumber evidence="4">2.7.7.7</ecNumber>
    </recommendedName>
    <alternativeName>
        <fullName evidence="14">Mitochondrial DNA polymerase catalytic subunit</fullName>
    </alternativeName>
</protein>
<keyword evidence="18" id="KW-1185">Reference proteome</keyword>
<evidence type="ECO:0000256" key="2">
    <source>
        <dbReference type="ARBA" id="ARBA00004436"/>
    </source>
</evidence>
<dbReference type="Pfam" id="PF18136">
    <property type="entry name" value="DNApol_Exo"/>
    <property type="match status" value="1"/>
</dbReference>
<comment type="similarity">
    <text evidence="3">Belongs to the DNA polymerase type-A family.</text>
</comment>
<comment type="cofactor">
    <cofactor evidence="1">
        <name>Mg(2+)</name>
        <dbReference type="ChEBI" id="CHEBI:18420"/>
    </cofactor>
</comment>
<dbReference type="InterPro" id="IPR043502">
    <property type="entry name" value="DNA/RNA_pol_sf"/>
</dbReference>
<dbReference type="InterPro" id="IPR041336">
    <property type="entry name" value="DNApol_Exo"/>
</dbReference>
<dbReference type="PANTHER" id="PTHR10267:SF0">
    <property type="entry name" value="DNA POLYMERASE SUBUNIT GAMMA-1"/>
    <property type="match status" value="1"/>
</dbReference>
<evidence type="ECO:0000259" key="16">
    <source>
        <dbReference type="SMART" id="SM00482"/>
    </source>
</evidence>
<dbReference type="SMART" id="SM00482">
    <property type="entry name" value="POLAc"/>
    <property type="match status" value="1"/>
</dbReference>
<dbReference type="FunFam" id="3.30.420.390:FF:000001">
    <property type="entry name" value="DNA polymerase gamma, catalytic subunit"/>
    <property type="match status" value="1"/>
</dbReference>
<dbReference type="EC" id="2.7.7.7" evidence="4"/>
<gene>
    <name evidence="17" type="ORF">OSB1V03_LOCUS5129</name>
</gene>
<evidence type="ECO:0000256" key="3">
    <source>
        <dbReference type="ARBA" id="ARBA00007705"/>
    </source>
</evidence>
<dbReference type="AlphaFoldDB" id="A0A7R9KKH2"/>
<name>A0A7R9KKH2_9ACAR</name>
<evidence type="ECO:0000256" key="1">
    <source>
        <dbReference type="ARBA" id="ARBA00001946"/>
    </source>
</evidence>
<keyword evidence="11" id="KW-0238">DNA-binding</keyword>
<dbReference type="GO" id="GO:0008408">
    <property type="term" value="F:3'-5' exonuclease activity"/>
    <property type="evidence" value="ECO:0007669"/>
    <property type="project" value="TreeGrafter"/>
</dbReference>
<accession>A0A7R9KKH2</accession>
<evidence type="ECO:0000313" key="18">
    <source>
        <dbReference type="Proteomes" id="UP000759131"/>
    </source>
</evidence>
<keyword evidence="7" id="KW-0548">Nucleotidyltransferase</keyword>
<dbReference type="PRINTS" id="PR00867">
    <property type="entry name" value="DNAPOLG"/>
</dbReference>
<dbReference type="GO" id="GO:0003677">
    <property type="term" value="F:DNA binding"/>
    <property type="evidence" value="ECO:0007669"/>
    <property type="project" value="UniProtKB-KW"/>
</dbReference>
<evidence type="ECO:0000313" key="17">
    <source>
        <dbReference type="EMBL" id="CAD7624688.1"/>
    </source>
</evidence>
<evidence type="ECO:0000256" key="11">
    <source>
        <dbReference type="ARBA" id="ARBA00023125"/>
    </source>
</evidence>
<keyword evidence="10" id="KW-0239">DNA-directed DNA polymerase</keyword>
<dbReference type="OrthoDB" id="5588663at2759"/>
<evidence type="ECO:0000256" key="13">
    <source>
        <dbReference type="ARBA" id="ARBA00023271"/>
    </source>
</evidence>
<evidence type="ECO:0000256" key="15">
    <source>
        <dbReference type="SAM" id="Coils"/>
    </source>
</evidence>
<dbReference type="Gene3D" id="3.30.70.370">
    <property type="match status" value="1"/>
</dbReference>
<keyword evidence="12" id="KW-0496">Mitochondrion</keyword>
<evidence type="ECO:0000256" key="6">
    <source>
        <dbReference type="ARBA" id="ARBA00022679"/>
    </source>
</evidence>
<evidence type="ECO:0000256" key="9">
    <source>
        <dbReference type="ARBA" id="ARBA00022842"/>
    </source>
</evidence>
<dbReference type="InterPro" id="IPR019760">
    <property type="entry name" value="DNA-dir_DNA_pol_A_CS"/>
</dbReference>
<evidence type="ECO:0000256" key="5">
    <source>
        <dbReference type="ARBA" id="ARBA00015350"/>
    </source>
</evidence>
<dbReference type="InterPro" id="IPR002297">
    <property type="entry name" value="DNA-dir_DNA_pol_A_mt"/>
</dbReference>
<dbReference type="Gene3D" id="3.30.420.390">
    <property type="match status" value="2"/>
</dbReference>
<dbReference type="PROSITE" id="PS00447">
    <property type="entry name" value="DNA_POLYMERASE_A"/>
    <property type="match status" value="1"/>
</dbReference>
<dbReference type="GO" id="GO:0005760">
    <property type="term" value="C:gamma DNA polymerase complex"/>
    <property type="evidence" value="ECO:0007669"/>
    <property type="project" value="InterPro"/>
</dbReference>
<evidence type="ECO:0000256" key="12">
    <source>
        <dbReference type="ARBA" id="ARBA00023128"/>
    </source>
</evidence>
<keyword evidence="8" id="KW-0235">DNA replication</keyword>
<keyword evidence="9" id="KW-0460">Magnesium</keyword>
<dbReference type="SUPFAM" id="SSF56672">
    <property type="entry name" value="DNA/RNA polymerases"/>
    <property type="match status" value="1"/>
</dbReference>
<feature type="coiled-coil region" evidence="15">
    <location>
        <begin position="371"/>
        <end position="398"/>
    </location>
</feature>
<evidence type="ECO:0000256" key="14">
    <source>
        <dbReference type="ARBA" id="ARBA00031966"/>
    </source>
</evidence>
<keyword evidence="15" id="KW-0175">Coiled coil</keyword>
<dbReference type="GO" id="GO:0006264">
    <property type="term" value="P:mitochondrial DNA replication"/>
    <property type="evidence" value="ECO:0007669"/>
    <property type="project" value="TreeGrafter"/>
</dbReference>